<accession>A0A179CHW1</accession>
<feature type="transmembrane region" description="Helical" evidence="7">
    <location>
        <begin position="395"/>
        <end position="421"/>
    </location>
</feature>
<dbReference type="Gene3D" id="1.20.1740.10">
    <property type="entry name" value="Amino acid/polyamine transporter I"/>
    <property type="match status" value="1"/>
</dbReference>
<evidence type="ECO:0000256" key="7">
    <source>
        <dbReference type="SAM" id="Phobius"/>
    </source>
</evidence>
<dbReference type="InterPro" id="IPR050367">
    <property type="entry name" value="APC_superfamily"/>
</dbReference>
<dbReference type="PANTHER" id="PTHR42770:SF15">
    <property type="entry name" value="GLUTAMATE_GAMMA-AMINOBUTYRATE ANTIPORTER-RELATED"/>
    <property type="match status" value="1"/>
</dbReference>
<feature type="transmembrane region" description="Helical" evidence="7">
    <location>
        <begin position="470"/>
        <end position="489"/>
    </location>
</feature>
<evidence type="ECO:0000256" key="3">
    <source>
        <dbReference type="ARBA" id="ARBA00022475"/>
    </source>
</evidence>
<evidence type="ECO:0000256" key="4">
    <source>
        <dbReference type="ARBA" id="ARBA00022692"/>
    </source>
</evidence>
<gene>
    <name evidence="8" type="ORF">A3O14_01490</name>
</gene>
<feature type="transmembrane region" description="Helical" evidence="7">
    <location>
        <begin position="41"/>
        <end position="64"/>
    </location>
</feature>
<evidence type="ECO:0000313" key="8">
    <source>
        <dbReference type="EMBL" id="OAQ05917.1"/>
    </source>
</evidence>
<feature type="transmembrane region" description="Helical" evidence="7">
    <location>
        <begin position="441"/>
        <end position="464"/>
    </location>
</feature>
<proteinExistence type="predicted"/>
<dbReference type="AlphaFoldDB" id="A0A179CHW1"/>
<feature type="transmembrane region" description="Helical" evidence="7">
    <location>
        <begin position="370"/>
        <end position="389"/>
    </location>
</feature>
<protein>
    <submittedName>
        <fullName evidence="8">Glutamate/gamma-aminobutyrate family transporter YjeM</fullName>
    </submittedName>
</protein>
<evidence type="ECO:0000256" key="1">
    <source>
        <dbReference type="ARBA" id="ARBA00004651"/>
    </source>
</evidence>
<dbReference type="Pfam" id="PF13520">
    <property type="entry name" value="AA_permease_2"/>
    <property type="match status" value="1"/>
</dbReference>
<dbReference type="RefSeq" id="WP_064208015.1">
    <property type="nucleotide sequence ID" value="NZ_LVKC01000039.1"/>
</dbReference>
<evidence type="ECO:0000256" key="6">
    <source>
        <dbReference type="ARBA" id="ARBA00023136"/>
    </source>
</evidence>
<evidence type="ECO:0000256" key="2">
    <source>
        <dbReference type="ARBA" id="ARBA00022448"/>
    </source>
</evidence>
<dbReference type="PIRSF" id="PIRSF006060">
    <property type="entry name" value="AA_transporter"/>
    <property type="match status" value="1"/>
</dbReference>
<feature type="transmembrane region" description="Helical" evidence="7">
    <location>
        <begin position="327"/>
        <end position="349"/>
    </location>
</feature>
<feature type="transmembrane region" description="Helical" evidence="7">
    <location>
        <begin position="85"/>
        <end position="110"/>
    </location>
</feature>
<dbReference type="GO" id="GO:0005886">
    <property type="term" value="C:plasma membrane"/>
    <property type="evidence" value="ECO:0007669"/>
    <property type="project" value="UniProtKB-SubCell"/>
</dbReference>
<keyword evidence="5 7" id="KW-1133">Transmembrane helix</keyword>
<comment type="subcellular location">
    <subcellularLocation>
        <location evidence="1">Cell membrane</location>
        <topology evidence="1">Multi-pass membrane protein</topology>
    </subcellularLocation>
</comment>
<dbReference type="EMBL" id="LVKI01000062">
    <property type="protein sequence ID" value="OAQ05917.1"/>
    <property type="molecule type" value="Genomic_DNA"/>
</dbReference>
<sequence>MDDNPGQNKIKYGSLVLMIFSAIFGFSNSLTAFYQMGYSSVIWYILAALLFFLPSALMFAEYGASFREAKGGIYSWLRGSTNEKFAFIGTFIWLASWIIWLVSSTNFFIVSVSTMLFGSDKTQSWHFWHFSSTEVVGMLGALFILIVTFAASRGVDKIAKVASIGGIFAFAISILFSLLSIVVLIMHHGVLAESISGTNNLLRSPNASFQSPIAIISFLVYAIFAFAGLETTSGVIDSVDRPEKTYPKALVTAMLLMTSLYIVMIVMCGFSTNWSHVLGKSSVNLANCEYVIINNLGVEIGKAFGMSASGAQGIGLAFAHFAGLTDVLAGIGGAFMMIYSPIKSFVLGCDTHLLPKKLTKLNNKGMPANAMWLQAVVVIAIILFVAFGGDAASTFFTVLTDMMNVSSAAPYLFLIGAFPFFKMKKDIDRPFVFYKKQSTTWVVSIIVWIVIAVSIIFTCIEPVLQHDYSTAFWTAFGPIFFGLVGWALYAHATHKQNEEIVSNR</sequence>
<keyword evidence="3" id="KW-1003">Cell membrane</keyword>
<keyword evidence="2" id="KW-0813">Transport</keyword>
<keyword evidence="6 7" id="KW-0472">Membrane</keyword>
<dbReference type="NCBIfam" id="NF011775">
    <property type="entry name" value="PRK15238.1"/>
    <property type="match status" value="1"/>
</dbReference>
<feature type="transmembrane region" description="Helical" evidence="7">
    <location>
        <begin position="250"/>
        <end position="272"/>
    </location>
</feature>
<feature type="transmembrane region" description="Helical" evidence="7">
    <location>
        <begin position="207"/>
        <end position="229"/>
    </location>
</feature>
<dbReference type="GO" id="GO:0022857">
    <property type="term" value="F:transmembrane transporter activity"/>
    <property type="evidence" value="ECO:0007669"/>
    <property type="project" value="InterPro"/>
</dbReference>
<evidence type="ECO:0000313" key="9">
    <source>
        <dbReference type="Proteomes" id="UP000078520"/>
    </source>
</evidence>
<dbReference type="Proteomes" id="UP000078520">
    <property type="component" value="Unassembled WGS sequence"/>
</dbReference>
<evidence type="ECO:0000256" key="5">
    <source>
        <dbReference type="ARBA" id="ARBA00022989"/>
    </source>
</evidence>
<feature type="transmembrane region" description="Helical" evidence="7">
    <location>
        <begin position="164"/>
        <end position="187"/>
    </location>
</feature>
<comment type="caution">
    <text evidence="8">The sequence shown here is derived from an EMBL/GenBank/DDBJ whole genome shotgun (WGS) entry which is preliminary data.</text>
</comment>
<dbReference type="InterPro" id="IPR002293">
    <property type="entry name" value="AA/rel_permease1"/>
</dbReference>
<dbReference type="PANTHER" id="PTHR42770">
    <property type="entry name" value="AMINO ACID TRANSPORTER-RELATED"/>
    <property type="match status" value="1"/>
</dbReference>
<name>A0A179CHW1_9LACO</name>
<feature type="transmembrane region" description="Helical" evidence="7">
    <location>
        <begin position="12"/>
        <end position="35"/>
    </location>
</feature>
<dbReference type="OrthoDB" id="92719at2"/>
<reference evidence="9" key="1">
    <citation type="submission" date="2016-03" db="EMBL/GenBank/DDBJ databases">
        <authorList>
            <person name="Johnson T.J."/>
            <person name="Youmans B."/>
            <person name="Case K."/>
            <person name="Noll S."/>
        </authorList>
    </citation>
    <scope>NUCLEOTIDE SEQUENCE [LARGE SCALE GENOMIC DNA]</scope>
    <source>
        <strain evidence="9">UMNLAv8</strain>
    </source>
</reference>
<feature type="transmembrane region" description="Helical" evidence="7">
    <location>
        <begin position="130"/>
        <end position="152"/>
    </location>
</feature>
<organism evidence="8 9">
    <name type="scientific">Ligilactobacillus aviarius</name>
    <dbReference type="NCBI Taxonomy" id="1606"/>
    <lineage>
        <taxon>Bacteria</taxon>
        <taxon>Bacillati</taxon>
        <taxon>Bacillota</taxon>
        <taxon>Bacilli</taxon>
        <taxon>Lactobacillales</taxon>
        <taxon>Lactobacillaceae</taxon>
        <taxon>Ligilactobacillus</taxon>
    </lineage>
</organism>
<keyword evidence="4 7" id="KW-0812">Transmembrane</keyword>